<gene>
    <name evidence="5" type="ORF">CI15_30780</name>
</gene>
<sequence length="416" mass="45221">MSRLNLRRKHVPAPLSLARIVAGLAFAGIAVTAHPDTVRITVSHYSDATGPYFNRMAREFEKATPGTTIKIEEANWDVLQQKLQTDIMGGANSDLAIVATRWLLDFVHDDVAEPLDGYMDASFRDRFIGQILAPGEIKGKVYGLPLTASTRALYYNKDLLAKAGYSNGPKTWNDVIDASRKLKAMGIAGFGLQGKEIETDVYFYYGLWSYGGDVIGTDGKAAFNSQAGVQAATLYKTMIDEGLTEAAVTGYNREGIQNLFKQGRVAMVISLPVLSKQIAREAPNLQYGIDPIPTGTTQATYAVTDSIMMFKNSKVKKSAWKFLDFLFTEGPRVEFSKTEGFLPTTKAEASDPAFNNPDTRAFIALLPNARFAPTVTGWEDTGKAVSDAMQAVYLGKTQPAAALNAAAEKANRALGK</sequence>
<organism evidence="5 6">
    <name type="scientific">Paraburkholderia monticola</name>
    <dbReference type="NCBI Taxonomy" id="1399968"/>
    <lineage>
        <taxon>Bacteria</taxon>
        <taxon>Pseudomonadati</taxon>
        <taxon>Pseudomonadota</taxon>
        <taxon>Betaproteobacteria</taxon>
        <taxon>Burkholderiales</taxon>
        <taxon>Burkholderiaceae</taxon>
        <taxon>Paraburkholderia</taxon>
    </lineage>
</organism>
<dbReference type="PROSITE" id="PS01037">
    <property type="entry name" value="SBP_BACTERIAL_1"/>
    <property type="match status" value="1"/>
</dbReference>
<feature type="chain" id="PRO_5007551172" evidence="4">
    <location>
        <begin position="28"/>
        <end position="416"/>
    </location>
</feature>
<evidence type="ECO:0000313" key="5">
    <source>
        <dbReference type="EMBL" id="KXU83464.1"/>
    </source>
</evidence>
<dbReference type="InterPro" id="IPR006061">
    <property type="entry name" value="SBP_1_CS"/>
</dbReference>
<dbReference type="Proteomes" id="UP000075613">
    <property type="component" value="Unassembled WGS sequence"/>
</dbReference>
<keyword evidence="3 4" id="KW-0732">Signal</keyword>
<evidence type="ECO:0000256" key="2">
    <source>
        <dbReference type="ARBA" id="ARBA00022448"/>
    </source>
</evidence>
<evidence type="ECO:0000313" key="6">
    <source>
        <dbReference type="Proteomes" id="UP000075613"/>
    </source>
</evidence>
<dbReference type="STRING" id="1399968.CI15_30780"/>
<evidence type="ECO:0000256" key="1">
    <source>
        <dbReference type="ARBA" id="ARBA00008520"/>
    </source>
</evidence>
<dbReference type="GO" id="GO:0042956">
    <property type="term" value="P:maltodextrin transmembrane transport"/>
    <property type="evidence" value="ECO:0007669"/>
    <property type="project" value="TreeGrafter"/>
</dbReference>
<comment type="similarity">
    <text evidence="1">Belongs to the bacterial solute-binding protein 1 family.</text>
</comment>
<feature type="signal peptide" evidence="4">
    <location>
        <begin position="1"/>
        <end position="27"/>
    </location>
</feature>
<dbReference type="RefSeq" id="WP_062136002.1">
    <property type="nucleotide sequence ID" value="NZ_LRBG01000038.1"/>
</dbReference>
<dbReference type="PANTHER" id="PTHR30061:SF50">
    <property type="entry name" value="MALTOSE_MALTODEXTRIN-BINDING PERIPLASMIC PROTEIN"/>
    <property type="match status" value="1"/>
</dbReference>
<evidence type="ECO:0000256" key="4">
    <source>
        <dbReference type="SAM" id="SignalP"/>
    </source>
</evidence>
<proteinExistence type="inferred from homology"/>
<dbReference type="CDD" id="cd13585">
    <property type="entry name" value="PBP2_TMBP_like"/>
    <property type="match status" value="1"/>
</dbReference>
<reference evidence="5 6" key="1">
    <citation type="journal article" date="2015" name="Int. J. Syst. Evol. Microbiol.">
        <title>Burkholderia monticola sp. nov., isolated from mountain soil.</title>
        <authorList>
            <person name="Baek I."/>
            <person name="Seo B."/>
            <person name="Lee I."/>
            <person name="Yi H."/>
            <person name="Chun J."/>
        </authorList>
    </citation>
    <scope>NUCLEOTIDE SEQUENCE [LARGE SCALE GENOMIC DNA]</scope>
    <source>
        <strain evidence="5 6">JC2948</strain>
    </source>
</reference>
<dbReference type="EMBL" id="LRBG01000038">
    <property type="protein sequence ID" value="KXU83464.1"/>
    <property type="molecule type" value="Genomic_DNA"/>
</dbReference>
<dbReference type="OrthoDB" id="8858741at2"/>
<dbReference type="Gene3D" id="3.40.190.10">
    <property type="entry name" value="Periplasmic binding protein-like II"/>
    <property type="match status" value="2"/>
</dbReference>
<dbReference type="GO" id="GO:0055052">
    <property type="term" value="C:ATP-binding cassette (ABC) transporter complex, substrate-binding subunit-containing"/>
    <property type="evidence" value="ECO:0007669"/>
    <property type="project" value="TreeGrafter"/>
</dbReference>
<accession>A0A149PEL3</accession>
<dbReference type="AlphaFoldDB" id="A0A149PEL3"/>
<name>A0A149PEL3_9BURK</name>
<keyword evidence="6" id="KW-1185">Reference proteome</keyword>
<protein>
    <submittedName>
        <fullName evidence="5">Bicyclomycin resistance protein</fullName>
    </submittedName>
</protein>
<dbReference type="SUPFAM" id="SSF53850">
    <property type="entry name" value="Periplasmic binding protein-like II"/>
    <property type="match status" value="1"/>
</dbReference>
<dbReference type="PANTHER" id="PTHR30061">
    <property type="entry name" value="MALTOSE-BINDING PERIPLASMIC PROTEIN"/>
    <property type="match status" value="1"/>
</dbReference>
<dbReference type="GO" id="GO:0055085">
    <property type="term" value="P:transmembrane transport"/>
    <property type="evidence" value="ECO:0007669"/>
    <property type="project" value="InterPro"/>
</dbReference>
<dbReference type="Pfam" id="PF01547">
    <property type="entry name" value="SBP_bac_1"/>
    <property type="match status" value="1"/>
</dbReference>
<dbReference type="InterPro" id="IPR006059">
    <property type="entry name" value="SBP"/>
</dbReference>
<comment type="caution">
    <text evidence="5">The sequence shown here is derived from an EMBL/GenBank/DDBJ whole genome shotgun (WGS) entry which is preliminary data.</text>
</comment>
<dbReference type="GO" id="GO:1901982">
    <property type="term" value="F:maltose binding"/>
    <property type="evidence" value="ECO:0007669"/>
    <property type="project" value="TreeGrafter"/>
</dbReference>
<keyword evidence="2" id="KW-0813">Transport</keyword>
<evidence type="ECO:0000256" key="3">
    <source>
        <dbReference type="ARBA" id="ARBA00022729"/>
    </source>
</evidence>
<dbReference type="GO" id="GO:0015768">
    <property type="term" value="P:maltose transport"/>
    <property type="evidence" value="ECO:0007669"/>
    <property type="project" value="TreeGrafter"/>
</dbReference>